<name>A0A7V5H3T8_CALAY</name>
<dbReference type="InterPro" id="IPR013783">
    <property type="entry name" value="Ig-like_fold"/>
</dbReference>
<evidence type="ECO:0008006" key="2">
    <source>
        <dbReference type="Google" id="ProtNLM"/>
    </source>
</evidence>
<protein>
    <recommendedName>
        <fullName evidence="2">T9SS type A sorting domain-containing protein</fullName>
    </recommendedName>
</protein>
<sequence>MNKFKLNLIFALSLVFVFGLNTHIWAQGKPYEGPDDPAGDIEAEREGYMTGNRILLYFQNTTELAKWTPSYRGSQWSRWPNTYDGVRMLDGIALLVGAKVYIKNDSIPVTDFDEIKNNPDLDVLYYLQTSYREEMDRNPTGTVEWGFYPVYGYFNELSDYPAMSNRLESWPPAGWPSTGRSLKWPGEWNGRFGRGVIYADLETYFVDNDAQDLEYLGPDDKVKYYPRRKYDASGNIIQDIRIGDIRPEVTIQKGEPWGGLGLRVEQRGFQWNNPQARDAIFWEYNIANISEYTLPEVAFGYWVDNGIGGESDDELGFFDTKIDMAYSWDKDGKGEAGLPTGTMGFAYLESPGIPYDGEDNDEDGLIDEKRDNPTAGDFVGPTDGIDNLQNFLDFYRLKEEDLRPHWSSDEDQDWEDGNDLNGDGIYQPNEYAGDDVGLDGVGPQELNYTGPDEGECNHMPDYKQGVGCEPNYNATDVSESDMVGLTSFYMFPVPQHNPPYRRWFRNDESMWELIGQDSLVEYLGNISNLIETFASGPFPLYQGREERISMSELHSYDALEGLNSEEHSAPALYEVKRIVQVIYEKDYRFAQPPKMPTLTATPMDGKVILTWDDVADQKTRDPFLGNINDFEGYKLFRATDKKMSDPQVITDGFGNPIYLKPIFQCDLKDGIRGFANYGAINGIEYNLGYDSGIVHHFVDENVQNGRTYYYAIVAYDYGAPHIGPGIAPSENNIVIELDESEEIRRLEDGSLAIGPNVAVVTPRQEAAGYVPPSIDQADDQTTLGTGTVKPEILARNSLKIGHTYKVKFLIDTLAVAPYYDYAIRYSTAGLQIFDVTEGNKLVYEENPDHFAYSNLVYHDTLDYWTLRTGKTISTDIFDGMRLNINQEVELAQYDALNSGWLNGDAPLIINPAPTEHLYMPWDYEIVFTDNDSAYVSKARSQHIRDEQNNRINRTKLIFKQNFNFYVLNKSFMDSAGQYRVMDMVVEDRNSNRTFDIEDRILVGDLNERGNWAATAFSFEFATTDSADLPKPDDVYRVYHKRPFWKDDSVMFTVQPEGELDEQVLKSTMDDIKVVPNPYIATNAMEPAVANPFLNQRRRIMFTHVPAQCTIKIFTVSGVLVDQIDVENEPSNGIVHWDLKSREGLDVAAGMYIYHVKSLKTGDEKIGKFAIIK</sequence>
<organism evidence="1">
    <name type="scientific">Caldithrix abyssi</name>
    <dbReference type="NCBI Taxonomy" id="187145"/>
    <lineage>
        <taxon>Bacteria</taxon>
        <taxon>Pseudomonadati</taxon>
        <taxon>Calditrichota</taxon>
        <taxon>Calditrichia</taxon>
        <taxon>Calditrichales</taxon>
        <taxon>Calditrichaceae</taxon>
        <taxon>Caldithrix</taxon>
    </lineage>
</organism>
<comment type="caution">
    <text evidence="1">The sequence shown here is derived from an EMBL/GenBank/DDBJ whole genome shotgun (WGS) entry which is preliminary data.</text>
</comment>
<proteinExistence type="predicted"/>
<dbReference type="EMBL" id="DRTD01000366">
    <property type="protein sequence ID" value="HHE55112.1"/>
    <property type="molecule type" value="Genomic_DNA"/>
</dbReference>
<dbReference type="Gene3D" id="2.60.40.10">
    <property type="entry name" value="Immunoglobulins"/>
    <property type="match status" value="1"/>
</dbReference>
<accession>A0A7V5H3T8</accession>
<dbReference type="Gene3D" id="2.60.40.4070">
    <property type="match status" value="1"/>
</dbReference>
<evidence type="ECO:0000313" key="1">
    <source>
        <dbReference type="EMBL" id="HHE55112.1"/>
    </source>
</evidence>
<dbReference type="Proteomes" id="UP000886111">
    <property type="component" value="Unassembled WGS sequence"/>
</dbReference>
<reference evidence="1" key="1">
    <citation type="journal article" date="2020" name="mSystems">
        <title>Genome- and Community-Level Interaction Insights into Carbon Utilization and Element Cycling Functions of Hydrothermarchaeota in Hydrothermal Sediment.</title>
        <authorList>
            <person name="Zhou Z."/>
            <person name="Liu Y."/>
            <person name="Xu W."/>
            <person name="Pan J."/>
            <person name="Luo Z.H."/>
            <person name="Li M."/>
        </authorList>
    </citation>
    <scope>NUCLEOTIDE SEQUENCE [LARGE SCALE GENOMIC DNA]</scope>
    <source>
        <strain evidence="1">HyVt-76</strain>
    </source>
</reference>
<gene>
    <name evidence="1" type="ORF">ENL21_04970</name>
</gene>
<dbReference type="AlphaFoldDB" id="A0A7V5H3T8"/>